<dbReference type="PANTHER" id="PTHR30520:SF6">
    <property type="entry name" value="FORMATE_NITRATE FAMILY TRANSPORTER (EUROFUNG)"/>
    <property type="match status" value="1"/>
</dbReference>
<dbReference type="Gene3D" id="1.20.1080.10">
    <property type="entry name" value="Glycerol uptake facilitator protein"/>
    <property type="match status" value="1"/>
</dbReference>
<comment type="subcellular location">
    <subcellularLocation>
        <location evidence="1">Membrane</location>
        <topology evidence="1">Multi-pass membrane protein</topology>
    </subcellularLocation>
</comment>
<dbReference type="FunFam" id="1.20.1080.10:FF:000011">
    <property type="entry name" value="Formate family transporter"/>
    <property type="match status" value="1"/>
</dbReference>
<reference evidence="8" key="1">
    <citation type="journal article" date="2014" name="Gene">
        <title>Genome-guided analysis of transformation efficiency and carbon dioxide assimilation by Moorella thermoacetica Y72.</title>
        <authorList>
            <person name="Tsukahara K."/>
            <person name="Kita A."/>
            <person name="Nakashimada Y."/>
            <person name="Hoshino T."/>
            <person name="Murakami K."/>
        </authorList>
    </citation>
    <scope>NUCLEOTIDE SEQUENCE [LARGE SCALE GENOMIC DNA]</scope>
    <source>
        <strain evidence="8">Y72</strain>
    </source>
</reference>
<dbReference type="Proteomes" id="UP000063718">
    <property type="component" value="Unassembled WGS sequence"/>
</dbReference>
<keyword evidence="5 7" id="KW-0472">Membrane</keyword>
<evidence type="ECO:0000256" key="5">
    <source>
        <dbReference type="ARBA" id="ARBA00023136"/>
    </source>
</evidence>
<name>A0A0S6UD26_NEOTH</name>
<feature type="transmembrane region" description="Helical" evidence="7">
    <location>
        <begin position="263"/>
        <end position="287"/>
    </location>
</feature>
<dbReference type="InterPro" id="IPR000292">
    <property type="entry name" value="For/NO2_transpt"/>
</dbReference>
<protein>
    <submittedName>
        <fullName evidence="8">Formate/nitrite family of transporters</fullName>
    </submittedName>
</protein>
<evidence type="ECO:0000313" key="8">
    <source>
        <dbReference type="EMBL" id="GAF25417.1"/>
    </source>
</evidence>
<evidence type="ECO:0000256" key="7">
    <source>
        <dbReference type="SAM" id="Phobius"/>
    </source>
</evidence>
<evidence type="ECO:0000256" key="3">
    <source>
        <dbReference type="ARBA" id="ARBA00022692"/>
    </source>
</evidence>
<feature type="transmembrane region" description="Helical" evidence="7">
    <location>
        <begin position="169"/>
        <end position="188"/>
    </location>
</feature>
<feature type="transmembrane region" description="Helical" evidence="7">
    <location>
        <begin position="111"/>
        <end position="131"/>
    </location>
</feature>
<keyword evidence="2" id="KW-0813">Transport</keyword>
<keyword evidence="3 7" id="KW-0812">Transmembrane</keyword>
<dbReference type="InterPro" id="IPR023271">
    <property type="entry name" value="Aquaporin-like"/>
</dbReference>
<dbReference type="GO" id="GO:0015499">
    <property type="term" value="F:formate transmembrane transporter activity"/>
    <property type="evidence" value="ECO:0007669"/>
    <property type="project" value="TreeGrafter"/>
</dbReference>
<gene>
    <name evidence="8" type="ORF">MTY_0750</name>
</gene>
<feature type="transmembrane region" description="Helical" evidence="7">
    <location>
        <begin position="29"/>
        <end position="53"/>
    </location>
</feature>
<dbReference type="Pfam" id="PF01226">
    <property type="entry name" value="Form_Nir_trans"/>
    <property type="match status" value="1"/>
</dbReference>
<sequence>MAFKLPNEVAMDIVQAGVKKAALPVNKTLVLGFLAGAYIALGGLLAVRVGGAVPNEVWGSLQKLIFAGVFPVGLMMVIIAGAELATGNFMTQPLALLERKIGIEGVFKNWVLVYLGNFIGSIFVAFFLAYMTGLTLEPVKTGDVVAKMPWAAFIVNLANAKTALNWWEAFWRGVGCNWLVALAVWMAFSANDIAGKIFAIWWPIMAFVAVGFEHSVANMFFIPLGIFVGNNPAYVAFTHTAQGIATQAPALKATWETFFVNNLIPVTLGNIVGAGLFVGMVYWYVYLKVEKERPVRFSKAA</sequence>
<accession>A0A0S6UD26</accession>
<dbReference type="NCBIfam" id="TIGR00790">
    <property type="entry name" value="fnt"/>
    <property type="match status" value="1"/>
</dbReference>
<keyword evidence="4 7" id="KW-1133">Transmembrane helix</keyword>
<feature type="transmembrane region" description="Helical" evidence="7">
    <location>
        <begin position="65"/>
        <end position="90"/>
    </location>
</feature>
<dbReference type="EMBL" id="DF238840">
    <property type="protein sequence ID" value="GAF25417.1"/>
    <property type="molecule type" value="Genomic_DNA"/>
</dbReference>
<dbReference type="RefSeq" id="WP_025773407.1">
    <property type="nucleotide sequence ID" value="NZ_DF238840.1"/>
</dbReference>
<feature type="transmembrane region" description="Helical" evidence="7">
    <location>
        <begin position="200"/>
        <end position="222"/>
    </location>
</feature>
<organism evidence="8">
    <name type="scientific">Moorella thermoacetica Y72</name>
    <dbReference type="NCBI Taxonomy" id="1325331"/>
    <lineage>
        <taxon>Bacteria</taxon>
        <taxon>Bacillati</taxon>
        <taxon>Bacillota</taxon>
        <taxon>Clostridia</taxon>
        <taxon>Neomoorellales</taxon>
        <taxon>Neomoorellaceae</taxon>
        <taxon>Neomoorella</taxon>
    </lineage>
</organism>
<dbReference type="AlphaFoldDB" id="A0A0S6UD26"/>
<dbReference type="GO" id="GO:0005886">
    <property type="term" value="C:plasma membrane"/>
    <property type="evidence" value="ECO:0007669"/>
    <property type="project" value="TreeGrafter"/>
</dbReference>
<evidence type="ECO:0000256" key="6">
    <source>
        <dbReference type="ARBA" id="ARBA00049660"/>
    </source>
</evidence>
<evidence type="ECO:0000256" key="1">
    <source>
        <dbReference type="ARBA" id="ARBA00004141"/>
    </source>
</evidence>
<proteinExistence type="inferred from homology"/>
<comment type="similarity">
    <text evidence="6">Belongs to the FNT transporter (TC 1.A.16) family.</text>
</comment>
<evidence type="ECO:0000256" key="4">
    <source>
        <dbReference type="ARBA" id="ARBA00022989"/>
    </source>
</evidence>
<evidence type="ECO:0000256" key="2">
    <source>
        <dbReference type="ARBA" id="ARBA00022448"/>
    </source>
</evidence>
<dbReference type="PANTHER" id="PTHR30520">
    <property type="entry name" value="FORMATE TRANSPORTER-RELATED"/>
    <property type="match status" value="1"/>
</dbReference>